<dbReference type="Pfam" id="PF02368">
    <property type="entry name" value="Big_2"/>
    <property type="match status" value="1"/>
</dbReference>
<organism evidence="2 3">
    <name type="scientific">Escherichia coli</name>
    <dbReference type="NCBI Taxonomy" id="562"/>
    <lineage>
        <taxon>Bacteria</taxon>
        <taxon>Pseudomonadati</taxon>
        <taxon>Pseudomonadota</taxon>
        <taxon>Gammaproteobacteria</taxon>
        <taxon>Enterobacterales</taxon>
        <taxon>Enterobacteriaceae</taxon>
        <taxon>Escherichia</taxon>
    </lineage>
</organism>
<dbReference type="EMBL" id="RDDM01001265">
    <property type="protein sequence ID" value="RLY39828.1"/>
    <property type="molecule type" value="Genomic_DNA"/>
</dbReference>
<evidence type="ECO:0000259" key="1">
    <source>
        <dbReference type="Pfam" id="PF02368"/>
    </source>
</evidence>
<dbReference type="Proteomes" id="UP000281340">
    <property type="component" value="Unassembled WGS sequence"/>
</dbReference>
<evidence type="ECO:0000313" key="3">
    <source>
        <dbReference type="Proteomes" id="UP000281340"/>
    </source>
</evidence>
<reference evidence="2 3" key="1">
    <citation type="submission" date="2018-10" db="EMBL/GenBank/DDBJ databases">
        <title>Comparison of Escherichia coli isolates recovered from retail chicken and from chicken fecal samples by antimicrobial susceptibility test and whole genome sequencing.</title>
        <authorList>
            <person name="Tang B."/>
            <person name="Ma Y."/>
            <person name="He X."/>
            <person name="Cao L."/>
            <person name="Xia X."/>
            <person name="Yang H."/>
        </authorList>
    </citation>
    <scope>NUCLEOTIDE SEQUENCE [LARGE SCALE GENOMIC DNA]</scope>
    <source>
        <strain evidence="2 3">CMJH98b</strain>
    </source>
</reference>
<comment type="caution">
    <text evidence="2">The sequence shown here is derived from an EMBL/GenBank/DDBJ whole genome shotgun (WGS) entry which is preliminary data.</text>
</comment>
<gene>
    <name evidence="2" type="ORF">EAI46_33755</name>
</gene>
<proteinExistence type="predicted"/>
<feature type="domain" description="BIG2" evidence="1">
    <location>
        <begin position="2"/>
        <end position="42"/>
    </location>
</feature>
<dbReference type="RefSeq" id="WP_227443209.1">
    <property type="nucleotide sequence ID" value="NZ_JAIHKT010000101.1"/>
</dbReference>
<sequence length="49" mass="4772">VSADKTKATVSVSGMTITVKGVAAGKVNIPVVSGNGELAVVAEITVTDS</sequence>
<evidence type="ECO:0000313" key="2">
    <source>
        <dbReference type="EMBL" id="RLY39828.1"/>
    </source>
</evidence>
<protein>
    <recommendedName>
        <fullName evidence="1">BIG2 domain-containing protein</fullName>
    </recommendedName>
</protein>
<name>A0A3L9GR94_ECOLX</name>
<accession>A0A3L9GR94</accession>
<feature type="non-terminal residue" evidence="2">
    <location>
        <position position="1"/>
    </location>
</feature>
<dbReference type="InterPro" id="IPR003343">
    <property type="entry name" value="Big_2"/>
</dbReference>
<dbReference type="AlphaFoldDB" id="A0A3L9GR94"/>
<dbReference type="Gene3D" id="2.60.40.1080">
    <property type="match status" value="1"/>
</dbReference>